<dbReference type="InterPro" id="IPR012337">
    <property type="entry name" value="RNaseH-like_sf"/>
</dbReference>
<feature type="domain" description="Reverse transcriptase" evidence="2">
    <location>
        <begin position="54"/>
        <end position="330"/>
    </location>
</feature>
<dbReference type="CDD" id="cd01650">
    <property type="entry name" value="RT_nLTR_like"/>
    <property type="match status" value="1"/>
</dbReference>
<feature type="region of interest" description="Disordered" evidence="1">
    <location>
        <begin position="632"/>
        <end position="655"/>
    </location>
</feature>
<dbReference type="EMBL" id="GFAC01003912">
    <property type="protein sequence ID" value="JAT95276.1"/>
    <property type="molecule type" value="mRNA"/>
</dbReference>
<dbReference type="InterPro" id="IPR043502">
    <property type="entry name" value="DNA/RNA_pol_sf"/>
</dbReference>
<feature type="non-terminal residue" evidence="3">
    <location>
        <position position="727"/>
    </location>
</feature>
<dbReference type="PANTHER" id="PTHR19446">
    <property type="entry name" value="REVERSE TRANSCRIPTASES"/>
    <property type="match status" value="1"/>
</dbReference>
<dbReference type="SUPFAM" id="SSF56672">
    <property type="entry name" value="DNA/RNA polymerases"/>
    <property type="match status" value="1"/>
</dbReference>
<proteinExistence type="evidence at transcript level"/>
<dbReference type="GO" id="GO:0003676">
    <property type="term" value="F:nucleic acid binding"/>
    <property type="evidence" value="ECO:0007669"/>
    <property type="project" value="InterPro"/>
</dbReference>
<dbReference type="GO" id="GO:0071897">
    <property type="term" value="P:DNA biosynthetic process"/>
    <property type="evidence" value="ECO:0007669"/>
    <property type="project" value="UniProtKB-ARBA"/>
</dbReference>
<name>A0A1E1X8A3_9ACAR</name>
<evidence type="ECO:0000259" key="2">
    <source>
        <dbReference type="PROSITE" id="PS50878"/>
    </source>
</evidence>
<organism evidence="3">
    <name type="scientific">Amblyomma aureolatum</name>
    <dbReference type="NCBI Taxonomy" id="187763"/>
    <lineage>
        <taxon>Eukaryota</taxon>
        <taxon>Metazoa</taxon>
        <taxon>Ecdysozoa</taxon>
        <taxon>Arthropoda</taxon>
        <taxon>Chelicerata</taxon>
        <taxon>Arachnida</taxon>
        <taxon>Acari</taxon>
        <taxon>Parasitiformes</taxon>
        <taxon>Ixodida</taxon>
        <taxon>Ixodoidea</taxon>
        <taxon>Ixodidae</taxon>
        <taxon>Amblyomminae</taxon>
        <taxon>Amblyomma</taxon>
    </lineage>
</organism>
<reference evidence="3" key="1">
    <citation type="journal article" date="2017" name="Front. Cell. Infect. Microbiol.">
        <title>The Distinct Transcriptional Response of the Midgut of Amblyomma sculptum and Amblyomma aureolatum Ticks to Rickettsia rickettsii Correlates to Their Differences in Susceptibility to Infection.</title>
        <authorList>
            <person name="Martins L.A."/>
            <person name="Galletti M.F.B.M."/>
            <person name="Ribeiro J.M."/>
            <person name="Fujita A."/>
            <person name="Costa F.B."/>
            <person name="Labruna M.B."/>
            <person name="Daffre S."/>
            <person name="Fogaca A.C."/>
        </authorList>
    </citation>
    <scope>NUCLEOTIDE SEQUENCE</scope>
</reference>
<dbReference type="SUPFAM" id="SSF53098">
    <property type="entry name" value="Ribonuclease H-like"/>
    <property type="match status" value="1"/>
</dbReference>
<evidence type="ECO:0000256" key="1">
    <source>
        <dbReference type="SAM" id="MobiDB-lite"/>
    </source>
</evidence>
<protein>
    <submittedName>
        <fullName evidence="3">Putative tick transposon</fullName>
    </submittedName>
</protein>
<dbReference type="Pfam" id="PF00078">
    <property type="entry name" value="RVT_1"/>
    <property type="match status" value="1"/>
</dbReference>
<dbReference type="Gene3D" id="3.30.420.10">
    <property type="entry name" value="Ribonuclease H-like superfamily/Ribonuclease H"/>
    <property type="match status" value="1"/>
</dbReference>
<dbReference type="GO" id="GO:0042575">
    <property type="term" value="C:DNA polymerase complex"/>
    <property type="evidence" value="ECO:0007669"/>
    <property type="project" value="UniProtKB-ARBA"/>
</dbReference>
<accession>A0A1E1X8A3</accession>
<dbReference type="InterPro" id="IPR000477">
    <property type="entry name" value="RT_dom"/>
</dbReference>
<evidence type="ECO:0000313" key="3">
    <source>
        <dbReference type="EMBL" id="JAT95276.1"/>
    </source>
</evidence>
<dbReference type="AlphaFoldDB" id="A0A1E1X8A3"/>
<sequence>PNPELDRDFTDTEIRAAALALSKNTAPGRDDITNRILRNLDDSSYDSITDLFNQVWATGQLPPDWKHATIILIPKPNKPTAIDNLRPISLTSCVGKLFEHAVLHRLNPYLESIGFFPPTLFGFRPKLSAQDVLLQLKEEVLDNLSTQTPRLVASLDIKGAFDNVSHNLILSNLALTNCGSRLYSYVQSFLSARTATIGFNSLRSTEVPVPDRGTPQGSVLSPILFNIALSQLPSQLSTIPHLHHAFYADDLTLWTVSGSLGAQQDSLQTALDITSKYLKSGDLICSPSKSAVMTIIRKHGRVPPPPPVSLFIDSQLLPQVTEMRILGFYLHHRSSAATQMQRLTKSAHQVLRMISRITNRRHGLKESDAIVLVQSLIISRILYALPYHCLTLQQLDRLNVILRKAYKQALGIPLYATTSRLLAMGVHNTIQEHIEAHLLSQRERLGQTPQGRHLLQALRYPLPTSYLTTAPLPPELRQRIVVAPIPRAMNPTLNKGRRQARARYIQRHYSRNDEVRYTDATPHPDHYAYTVAVVNASLQPQALASVCTSDTATAEEFAIALAIATSASEHSVILSDSQVALRRRFRDGRISPLSLRVLTTIPPDHMVDLVWTPGHELVAGNNRAHALAREHTYRATPTSSSSEPDPTPTPVPPTYSDTLAYFRASRLLYPPPHSRLTRQDSTDWRNLQANTFPCLARLHLFYPTRYTRTCPFCTSPATLAHVTWACT</sequence>
<dbReference type="InterPro" id="IPR036397">
    <property type="entry name" value="RNaseH_sf"/>
</dbReference>
<feature type="non-terminal residue" evidence="3">
    <location>
        <position position="1"/>
    </location>
</feature>
<dbReference type="PROSITE" id="PS50878">
    <property type="entry name" value="RT_POL"/>
    <property type="match status" value="1"/>
</dbReference>